<dbReference type="Pfam" id="PF14759">
    <property type="entry name" value="Reductase_C"/>
    <property type="match status" value="1"/>
</dbReference>
<comment type="cofactor">
    <cofactor evidence="1">
        <name>FAD</name>
        <dbReference type="ChEBI" id="CHEBI:57692"/>
    </cofactor>
</comment>
<keyword evidence="4" id="KW-0479">Metal-binding</keyword>
<dbReference type="Gene3D" id="3.50.50.60">
    <property type="entry name" value="FAD/NAD(P)-binding domain"/>
    <property type="match status" value="2"/>
</dbReference>
<dbReference type="SUPFAM" id="SSF51905">
    <property type="entry name" value="FAD/NAD(P)-binding domain"/>
    <property type="match status" value="2"/>
</dbReference>
<dbReference type="Gene3D" id="2.102.10.10">
    <property type="entry name" value="Rieske [2Fe-2S] iron-sulphur domain"/>
    <property type="match status" value="1"/>
</dbReference>
<dbReference type="SUPFAM" id="SSF50022">
    <property type="entry name" value="ISP domain"/>
    <property type="match status" value="1"/>
</dbReference>
<dbReference type="GO" id="GO:0046872">
    <property type="term" value="F:metal ion binding"/>
    <property type="evidence" value="ECO:0007669"/>
    <property type="project" value="UniProtKB-KW"/>
</dbReference>
<dbReference type="InterPro" id="IPR023753">
    <property type="entry name" value="FAD/NAD-binding_dom"/>
</dbReference>
<feature type="compositionally biased region" description="Low complexity" evidence="9">
    <location>
        <begin position="117"/>
        <end position="129"/>
    </location>
</feature>
<dbReference type="OrthoDB" id="9792592at2"/>
<feature type="region of interest" description="Disordered" evidence="9">
    <location>
        <begin position="107"/>
        <end position="131"/>
    </location>
</feature>
<accession>A0A5R8WU35</accession>
<feature type="domain" description="Rieske" evidence="10">
    <location>
        <begin position="7"/>
        <end position="102"/>
    </location>
</feature>
<dbReference type="InterPro" id="IPR016156">
    <property type="entry name" value="FAD/NAD-linked_Rdtase_dimer_sf"/>
</dbReference>
<evidence type="ECO:0000256" key="3">
    <source>
        <dbReference type="ARBA" id="ARBA00022714"/>
    </source>
</evidence>
<keyword evidence="6" id="KW-0560">Oxidoreductase</keyword>
<dbReference type="GO" id="GO:0005737">
    <property type="term" value="C:cytoplasm"/>
    <property type="evidence" value="ECO:0007669"/>
    <property type="project" value="TreeGrafter"/>
</dbReference>
<dbReference type="PROSITE" id="PS51296">
    <property type="entry name" value="RIESKE"/>
    <property type="match status" value="1"/>
</dbReference>
<sequence length="551" mass="59433">MADSPEFDLAPADALRDGELKAFPAADTQVLLLRHHGQYRAFAAHCPHYGAPLEKGRLVGEQLVCPWHHACFRVADGKLCEPPALDDLPRYPLREVDGRLWVTLPPAAPKVPASPDATPTAETGGAAPALRQGRPTDARVFVIVGAGTAGQMAAQTLRTEGFAGRVLLIGAEAEAPYDRTKLSKAYLAGKTDDAHLPLRYDSFYRDYHIERLTETPVSGLDAAKHELHFADGRAPLHYDALLLCPGSTPRALPAAVPGHDLPGLFVLRSHADAHRLRDAAQDARHVVVIGGSFIGMEAAASLAGQPGRTVTVLAQEAEPFERVLGPRIGAMFRGLHAAKGVSFRGGAEVAELRTGPTGQLATVVLKSGETLPADVVVLGIGVRPATDFLKDDLPMTKDGGLKVGKRLGVQKGIWAAGDVAAFELHPAGGRTRIEHWRVAQQQGRVAALNMLGRAESFNKIPFFWTQQFGKSLRYAGHATHWDDIIYHGEVEQQNFLALYVGEGRILAAAAMNRDADMICIEALLALDRMPTPAEARREVDWAERLRAAQAR</sequence>
<keyword evidence="5" id="KW-0274">FAD</keyword>
<dbReference type="PRINTS" id="PR00368">
    <property type="entry name" value="FADPNR"/>
</dbReference>
<keyword evidence="12" id="KW-1185">Reference proteome</keyword>
<dbReference type="SUPFAM" id="SSF55424">
    <property type="entry name" value="FAD/NAD-linked reductases, dimerisation (C-terminal) domain"/>
    <property type="match status" value="1"/>
</dbReference>
<dbReference type="RefSeq" id="WP_138075781.1">
    <property type="nucleotide sequence ID" value="NZ_VAJM01000002.1"/>
</dbReference>
<protein>
    <submittedName>
        <fullName evidence="11">Rieske 2Fe-2S domain-containing protein</fullName>
    </submittedName>
</protein>
<organism evidence="11 12">
    <name type="scientific">Hymenobacter jeollabukensis</name>
    <dbReference type="NCBI Taxonomy" id="2025313"/>
    <lineage>
        <taxon>Bacteria</taxon>
        <taxon>Pseudomonadati</taxon>
        <taxon>Bacteroidota</taxon>
        <taxon>Cytophagia</taxon>
        <taxon>Cytophagales</taxon>
        <taxon>Hymenobacteraceae</taxon>
        <taxon>Hymenobacter</taxon>
    </lineage>
</organism>
<reference evidence="11 12" key="1">
    <citation type="submission" date="2019-05" db="EMBL/GenBank/DDBJ databases">
        <title>Hymenobacter edaphi sp. nov., isolated from abandoned arsenic-contaminated farmland soil.</title>
        <authorList>
            <person name="Nie L."/>
        </authorList>
    </citation>
    <scope>NUCLEOTIDE SEQUENCE [LARGE SCALE GENOMIC DNA]</scope>
    <source>
        <strain evidence="11 12">1-3-3-8</strain>
    </source>
</reference>
<evidence type="ECO:0000313" key="11">
    <source>
        <dbReference type="EMBL" id="TLM95281.1"/>
    </source>
</evidence>
<dbReference type="Proteomes" id="UP000305517">
    <property type="component" value="Unassembled WGS sequence"/>
</dbReference>
<dbReference type="PANTHER" id="PTHR43557">
    <property type="entry name" value="APOPTOSIS-INDUCING FACTOR 1"/>
    <property type="match status" value="1"/>
</dbReference>
<dbReference type="InterPro" id="IPR028202">
    <property type="entry name" value="Reductase_C"/>
</dbReference>
<dbReference type="InterPro" id="IPR036922">
    <property type="entry name" value="Rieske_2Fe-2S_sf"/>
</dbReference>
<dbReference type="AlphaFoldDB" id="A0A5R8WU35"/>
<dbReference type="GO" id="GO:0016651">
    <property type="term" value="F:oxidoreductase activity, acting on NAD(P)H"/>
    <property type="evidence" value="ECO:0007669"/>
    <property type="project" value="TreeGrafter"/>
</dbReference>
<evidence type="ECO:0000313" key="12">
    <source>
        <dbReference type="Proteomes" id="UP000305517"/>
    </source>
</evidence>
<evidence type="ECO:0000256" key="4">
    <source>
        <dbReference type="ARBA" id="ARBA00022723"/>
    </source>
</evidence>
<dbReference type="Pfam" id="PF07992">
    <property type="entry name" value="Pyr_redox_2"/>
    <property type="match status" value="1"/>
</dbReference>
<keyword evidence="3" id="KW-0001">2Fe-2S</keyword>
<dbReference type="PANTHER" id="PTHR43557:SF2">
    <property type="entry name" value="RIESKE DOMAIN-CONTAINING PROTEIN-RELATED"/>
    <property type="match status" value="1"/>
</dbReference>
<evidence type="ECO:0000256" key="2">
    <source>
        <dbReference type="ARBA" id="ARBA00022630"/>
    </source>
</evidence>
<dbReference type="Pfam" id="PF00355">
    <property type="entry name" value="Rieske"/>
    <property type="match status" value="1"/>
</dbReference>
<dbReference type="GO" id="GO:0051537">
    <property type="term" value="F:2 iron, 2 sulfur cluster binding"/>
    <property type="evidence" value="ECO:0007669"/>
    <property type="project" value="UniProtKB-KW"/>
</dbReference>
<keyword evidence="7" id="KW-0408">Iron</keyword>
<name>A0A5R8WU35_9BACT</name>
<dbReference type="InterPro" id="IPR036188">
    <property type="entry name" value="FAD/NAD-bd_sf"/>
</dbReference>
<comment type="caution">
    <text evidence="11">The sequence shown here is derived from an EMBL/GenBank/DDBJ whole genome shotgun (WGS) entry which is preliminary data.</text>
</comment>
<gene>
    <name evidence="11" type="ORF">FDY95_05700</name>
</gene>
<dbReference type="EMBL" id="VAJM01000002">
    <property type="protein sequence ID" value="TLM95281.1"/>
    <property type="molecule type" value="Genomic_DNA"/>
</dbReference>
<dbReference type="Gene3D" id="3.30.390.30">
    <property type="match status" value="1"/>
</dbReference>
<evidence type="ECO:0000256" key="5">
    <source>
        <dbReference type="ARBA" id="ARBA00022827"/>
    </source>
</evidence>
<keyword evidence="2" id="KW-0285">Flavoprotein</keyword>
<evidence type="ECO:0000259" key="10">
    <source>
        <dbReference type="PROSITE" id="PS51296"/>
    </source>
</evidence>
<dbReference type="PRINTS" id="PR00411">
    <property type="entry name" value="PNDRDTASEI"/>
</dbReference>
<dbReference type="InterPro" id="IPR017941">
    <property type="entry name" value="Rieske_2Fe-2S"/>
</dbReference>
<proteinExistence type="predicted"/>
<evidence type="ECO:0000256" key="9">
    <source>
        <dbReference type="SAM" id="MobiDB-lite"/>
    </source>
</evidence>
<keyword evidence="8" id="KW-0411">Iron-sulfur</keyword>
<evidence type="ECO:0000256" key="1">
    <source>
        <dbReference type="ARBA" id="ARBA00001974"/>
    </source>
</evidence>
<dbReference type="CDD" id="cd03478">
    <property type="entry name" value="Rieske_AIFL_N"/>
    <property type="match status" value="1"/>
</dbReference>
<evidence type="ECO:0000256" key="7">
    <source>
        <dbReference type="ARBA" id="ARBA00023004"/>
    </source>
</evidence>
<evidence type="ECO:0000256" key="8">
    <source>
        <dbReference type="ARBA" id="ARBA00023014"/>
    </source>
</evidence>
<dbReference type="InterPro" id="IPR050446">
    <property type="entry name" value="FAD-oxidoreductase/Apoptosis"/>
</dbReference>
<evidence type="ECO:0000256" key="6">
    <source>
        <dbReference type="ARBA" id="ARBA00023002"/>
    </source>
</evidence>